<evidence type="ECO:0000313" key="4">
    <source>
        <dbReference type="Proteomes" id="UP000252147"/>
    </source>
</evidence>
<keyword evidence="1 3" id="KW-0808">Transferase</keyword>
<evidence type="ECO:0000259" key="2">
    <source>
        <dbReference type="PROSITE" id="PS51186"/>
    </source>
</evidence>
<dbReference type="NCBIfam" id="TIGR01575">
    <property type="entry name" value="rimI"/>
    <property type="match status" value="1"/>
</dbReference>
<dbReference type="SUPFAM" id="SSF55729">
    <property type="entry name" value="Acyl-CoA N-acyltransferases (Nat)"/>
    <property type="match status" value="1"/>
</dbReference>
<organism evidence="3 4">
    <name type="scientific">SAR86 cluster bacterium</name>
    <dbReference type="NCBI Taxonomy" id="2030880"/>
    <lineage>
        <taxon>Bacteria</taxon>
        <taxon>Pseudomonadati</taxon>
        <taxon>Pseudomonadota</taxon>
        <taxon>Gammaproteobacteria</taxon>
        <taxon>SAR86 cluster</taxon>
    </lineage>
</organism>
<dbReference type="AlphaFoldDB" id="A0A368BKR4"/>
<dbReference type="Proteomes" id="UP000252147">
    <property type="component" value="Unassembled WGS sequence"/>
</dbReference>
<dbReference type="EC" id="2.3.1.267" evidence="3"/>
<dbReference type="PROSITE" id="PS51186">
    <property type="entry name" value="GNAT"/>
    <property type="match status" value="1"/>
</dbReference>
<evidence type="ECO:0000313" key="3">
    <source>
        <dbReference type="EMBL" id="RCL37900.1"/>
    </source>
</evidence>
<gene>
    <name evidence="3" type="primary">rimI</name>
    <name evidence="3" type="ORF">DBW97_03690</name>
</gene>
<dbReference type="Pfam" id="PF00583">
    <property type="entry name" value="Acetyltransf_1"/>
    <property type="match status" value="1"/>
</dbReference>
<dbReference type="GO" id="GO:0008999">
    <property type="term" value="F:protein-N-terminal-alanine acetyltransferase activity"/>
    <property type="evidence" value="ECO:0007669"/>
    <property type="project" value="UniProtKB-EC"/>
</dbReference>
<dbReference type="EMBL" id="QOPD01000006">
    <property type="protein sequence ID" value="RCL37900.1"/>
    <property type="molecule type" value="Genomic_DNA"/>
</dbReference>
<evidence type="ECO:0000256" key="1">
    <source>
        <dbReference type="ARBA" id="ARBA00022679"/>
    </source>
</evidence>
<dbReference type="CDD" id="cd04301">
    <property type="entry name" value="NAT_SF"/>
    <property type="match status" value="1"/>
</dbReference>
<dbReference type="InterPro" id="IPR006464">
    <property type="entry name" value="AcTrfase_RimI/Ard1"/>
</dbReference>
<keyword evidence="3" id="KW-0012">Acyltransferase</keyword>
<dbReference type="Gene3D" id="3.40.630.30">
    <property type="match status" value="1"/>
</dbReference>
<accession>A0A368BKR4</accession>
<dbReference type="InterPro" id="IPR000182">
    <property type="entry name" value="GNAT_dom"/>
</dbReference>
<protein>
    <submittedName>
        <fullName evidence="3">Ribosomal-protein-alanine N-acetyltransferase</fullName>
        <ecNumber evidence="3">2.3.1.267</ecNumber>
    </submittedName>
</protein>
<name>A0A368BKR4_9GAMM</name>
<dbReference type="InterPro" id="IPR050769">
    <property type="entry name" value="NAT_camello-type"/>
</dbReference>
<dbReference type="PANTHER" id="PTHR13947">
    <property type="entry name" value="GNAT FAMILY N-ACETYLTRANSFERASE"/>
    <property type="match status" value="1"/>
</dbReference>
<feature type="domain" description="N-acetyltransferase" evidence="2">
    <location>
        <begin position="36"/>
        <end position="181"/>
    </location>
</feature>
<dbReference type="PANTHER" id="PTHR13947:SF37">
    <property type="entry name" value="LD18367P"/>
    <property type="match status" value="1"/>
</dbReference>
<dbReference type="InterPro" id="IPR016181">
    <property type="entry name" value="Acyl_CoA_acyltransferase"/>
</dbReference>
<proteinExistence type="predicted"/>
<comment type="caution">
    <text evidence="3">The sequence shown here is derived from an EMBL/GenBank/DDBJ whole genome shotgun (WGS) entry which is preliminary data.</text>
</comment>
<sequence length="185" mass="21303">MKKLKHKQRLLAVPITLKVLWLLSKRENQISKAANTIIENFSESHLDEVFTIEKYSNPTPWRLQTFQKVLVNRTLSFVIKANNKIIGFCIASAVHEECHLQNICVAKEFKRQGLGKSMLKTLTTRCQVANLKQVILEVRASNSAAQNFYKQCGFSEIGRRKDYYRLGDGRENAVLMSLSLEKRFL</sequence>
<reference evidence="3 4" key="1">
    <citation type="journal article" date="2018" name="Microbiome">
        <title>Fine metagenomic profile of the Mediterranean stratified and mixed water columns revealed by assembly and recruitment.</title>
        <authorList>
            <person name="Haro-Moreno J.M."/>
            <person name="Lopez-Perez M."/>
            <person name="De La Torre J.R."/>
            <person name="Picazo A."/>
            <person name="Camacho A."/>
            <person name="Rodriguez-Valera F."/>
        </authorList>
    </citation>
    <scope>NUCLEOTIDE SEQUENCE [LARGE SCALE GENOMIC DNA]</scope>
    <source>
        <strain evidence="3">MED-G83</strain>
    </source>
</reference>